<evidence type="ECO:0000313" key="4">
    <source>
        <dbReference type="Proteomes" id="UP000216020"/>
    </source>
</evidence>
<evidence type="ECO:0008006" key="5">
    <source>
        <dbReference type="Google" id="ProtNLM"/>
    </source>
</evidence>
<evidence type="ECO:0000256" key="2">
    <source>
        <dbReference type="SAM" id="SignalP"/>
    </source>
</evidence>
<dbReference type="InterPro" id="IPR005064">
    <property type="entry name" value="BUG"/>
</dbReference>
<dbReference type="EMBL" id="NEVM01000002">
    <property type="protein sequence ID" value="OZI33979.1"/>
    <property type="molecule type" value="Genomic_DNA"/>
</dbReference>
<name>A0A261S9B6_9BORD</name>
<feature type="chain" id="PRO_5013351617" description="Twin-arginine translocation pathway signal protein" evidence="2">
    <location>
        <begin position="28"/>
        <end position="328"/>
    </location>
</feature>
<keyword evidence="4" id="KW-1185">Reference proteome</keyword>
<dbReference type="RefSeq" id="WP_094852985.1">
    <property type="nucleotide sequence ID" value="NZ_NEVM01000002.1"/>
</dbReference>
<reference evidence="4" key="1">
    <citation type="submission" date="2017-05" db="EMBL/GenBank/DDBJ databases">
        <title>Complete and WGS of Bordetella genogroups.</title>
        <authorList>
            <person name="Spilker T."/>
            <person name="Lipuma J."/>
        </authorList>
    </citation>
    <scope>NUCLEOTIDE SEQUENCE [LARGE SCALE GENOMIC DNA]</scope>
    <source>
        <strain evidence="4">AU16122</strain>
    </source>
</reference>
<dbReference type="PANTHER" id="PTHR42928">
    <property type="entry name" value="TRICARBOXYLATE-BINDING PROTEIN"/>
    <property type="match status" value="1"/>
</dbReference>
<dbReference type="InterPro" id="IPR006311">
    <property type="entry name" value="TAT_signal"/>
</dbReference>
<dbReference type="SUPFAM" id="SSF53850">
    <property type="entry name" value="Periplasmic binding protein-like II"/>
    <property type="match status" value="1"/>
</dbReference>
<dbReference type="PIRSF" id="PIRSF017082">
    <property type="entry name" value="YflP"/>
    <property type="match status" value="1"/>
</dbReference>
<dbReference type="Gene3D" id="3.40.190.150">
    <property type="entry name" value="Bordetella uptake gene, domain 1"/>
    <property type="match status" value="1"/>
</dbReference>
<dbReference type="AlphaFoldDB" id="A0A261S9B6"/>
<protein>
    <recommendedName>
        <fullName evidence="5">Twin-arginine translocation pathway signal protein</fullName>
    </recommendedName>
</protein>
<feature type="signal peptide" evidence="2">
    <location>
        <begin position="1"/>
        <end position="27"/>
    </location>
</feature>
<evidence type="ECO:0000256" key="1">
    <source>
        <dbReference type="ARBA" id="ARBA00006987"/>
    </source>
</evidence>
<dbReference type="Gene3D" id="3.40.190.10">
    <property type="entry name" value="Periplasmic binding protein-like II"/>
    <property type="match status" value="1"/>
</dbReference>
<dbReference type="Proteomes" id="UP000216020">
    <property type="component" value="Unassembled WGS sequence"/>
</dbReference>
<dbReference type="PROSITE" id="PS51318">
    <property type="entry name" value="TAT"/>
    <property type="match status" value="1"/>
</dbReference>
<proteinExistence type="inferred from homology"/>
<evidence type="ECO:0000313" key="3">
    <source>
        <dbReference type="EMBL" id="OZI33979.1"/>
    </source>
</evidence>
<sequence length="328" mass="33364">MKTSRREFVLGAAGALAAALLPPLARAAGFPDRPLRLIVPFAPGGNVDATARVVGAGLTQALGVSAVVENKPGAGGSIGADMVARAPADGYTLLVGSNGPLTVNPFIQARLPYDPLRDFAPVALFGYVPHVIVVNPSIPAHTLAELVALSRQRRINTGTSGIGSATHLSLMRLNALSGAKLVHVPYRGGGALIPDLLGGSLDATMTEFSTVLPLLRAGKVRVIAVAARQRMALAPAIPSFIEAGVPDFVASSYVGLLAPAKTPEPVVASLQQGVSASLASAAVAGKLADLGVVVASGQQRTAGGFGEFLRAEYENARQAVALAGIKPE</sequence>
<organism evidence="3 4">
    <name type="scientific">Bordetella genomosp. 10</name>
    <dbReference type="NCBI Taxonomy" id="1416804"/>
    <lineage>
        <taxon>Bacteria</taxon>
        <taxon>Pseudomonadati</taxon>
        <taxon>Pseudomonadota</taxon>
        <taxon>Betaproteobacteria</taxon>
        <taxon>Burkholderiales</taxon>
        <taxon>Alcaligenaceae</taxon>
        <taxon>Bordetella</taxon>
    </lineage>
</organism>
<keyword evidence="2" id="KW-0732">Signal</keyword>
<dbReference type="PANTHER" id="PTHR42928:SF5">
    <property type="entry name" value="BLR1237 PROTEIN"/>
    <property type="match status" value="1"/>
</dbReference>
<accession>A0A261S9B6</accession>
<dbReference type="InterPro" id="IPR042100">
    <property type="entry name" value="Bug_dom1"/>
</dbReference>
<gene>
    <name evidence="3" type="ORF">CAL29_10485</name>
</gene>
<comment type="similarity">
    <text evidence="1">Belongs to the UPF0065 (bug) family.</text>
</comment>
<comment type="caution">
    <text evidence="3">The sequence shown here is derived from an EMBL/GenBank/DDBJ whole genome shotgun (WGS) entry which is preliminary data.</text>
</comment>
<dbReference type="Pfam" id="PF03401">
    <property type="entry name" value="TctC"/>
    <property type="match status" value="1"/>
</dbReference>
<dbReference type="OrthoDB" id="8630043at2"/>